<protein>
    <submittedName>
        <fullName evidence="1">Uncharacterized protein</fullName>
    </submittedName>
</protein>
<sequence length="421" mass="48049">MHSAIKKAADRTCISCDELNITCLDKNFAGEAIECPFCHHSFEGSLLSYHERTCNFKQSKYQTGQGPDPEVKSPDGINTKYQIDIVRNVSELISTALCSLNIDDKRTLVTKKHEINAQVKGLGKAKYWLFSSIIAWRQSSVAKENYDVFLNQPPVEQYRTFLLLSLGSGSSRNLILSIIHLLTLICLIPNQDDGVEGEGPPNWISDISLVYEVLGGRGSLFKSDVSCVLLRLGWRASHALRHSESQVLRECLQLPKLDKQHDIFDRYVHMWFYKSQLPDYAMAAALSRPQSCMIFMDHAEDIFQNILTLHQGRRFHDESRSLAAAAQETVKSFFRDGLKWSLKERSLENIIISFNISLDQLEVEEALKAAVALLRKMRLFFQCIPSDLYVDENPEQCILTFAELFSELSKLWRRIFFLVGK</sequence>
<dbReference type="AlphaFoldDB" id="A0AAD4KS51"/>
<proteinExistence type="predicted"/>
<comment type="caution">
    <text evidence="1">The sequence shown here is derived from an EMBL/GenBank/DDBJ whole genome shotgun (WGS) entry which is preliminary data.</text>
</comment>
<evidence type="ECO:0000313" key="2">
    <source>
        <dbReference type="Proteomes" id="UP001201262"/>
    </source>
</evidence>
<gene>
    <name evidence="1" type="ORF">BGW36DRAFT_359765</name>
</gene>
<dbReference type="EMBL" id="JAJTJA010000006">
    <property type="protein sequence ID" value="KAH8697999.1"/>
    <property type="molecule type" value="Genomic_DNA"/>
</dbReference>
<dbReference type="RefSeq" id="XP_046072700.1">
    <property type="nucleotide sequence ID" value="XM_046214111.1"/>
</dbReference>
<dbReference type="Proteomes" id="UP001201262">
    <property type="component" value="Unassembled WGS sequence"/>
</dbReference>
<accession>A0AAD4KS51</accession>
<reference evidence="1" key="1">
    <citation type="submission" date="2021-12" db="EMBL/GenBank/DDBJ databases">
        <title>Convergent genome expansion in fungi linked to evolution of root-endophyte symbiosis.</title>
        <authorList>
            <consortium name="DOE Joint Genome Institute"/>
            <person name="Ke Y.-H."/>
            <person name="Bonito G."/>
            <person name="Liao H.-L."/>
            <person name="Looney B."/>
            <person name="Rojas-Flechas A."/>
            <person name="Nash J."/>
            <person name="Hameed K."/>
            <person name="Schadt C."/>
            <person name="Martin F."/>
            <person name="Crous P.W."/>
            <person name="Miettinen O."/>
            <person name="Magnuson J.K."/>
            <person name="Labbe J."/>
            <person name="Jacobson D."/>
            <person name="Doktycz M.J."/>
            <person name="Veneault-Fourrey C."/>
            <person name="Kuo A."/>
            <person name="Mondo S."/>
            <person name="Calhoun S."/>
            <person name="Riley R."/>
            <person name="Ohm R."/>
            <person name="LaButti K."/>
            <person name="Andreopoulos B."/>
            <person name="Pangilinan J."/>
            <person name="Nolan M."/>
            <person name="Tritt A."/>
            <person name="Clum A."/>
            <person name="Lipzen A."/>
            <person name="Daum C."/>
            <person name="Barry K."/>
            <person name="Grigoriev I.V."/>
            <person name="Vilgalys R."/>
        </authorList>
    </citation>
    <scope>NUCLEOTIDE SEQUENCE</scope>
    <source>
        <strain evidence="1">PMI_201</strain>
    </source>
</reference>
<name>A0AAD4KS51_9EURO</name>
<keyword evidence="2" id="KW-1185">Reference proteome</keyword>
<evidence type="ECO:0000313" key="1">
    <source>
        <dbReference type="EMBL" id="KAH8697999.1"/>
    </source>
</evidence>
<organism evidence="1 2">
    <name type="scientific">Talaromyces proteolyticus</name>
    <dbReference type="NCBI Taxonomy" id="1131652"/>
    <lineage>
        <taxon>Eukaryota</taxon>
        <taxon>Fungi</taxon>
        <taxon>Dikarya</taxon>
        <taxon>Ascomycota</taxon>
        <taxon>Pezizomycotina</taxon>
        <taxon>Eurotiomycetes</taxon>
        <taxon>Eurotiomycetidae</taxon>
        <taxon>Eurotiales</taxon>
        <taxon>Trichocomaceae</taxon>
        <taxon>Talaromyces</taxon>
        <taxon>Talaromyces sect. Bacilispori</taxon>
    </lineage>
</organism>
<dbReference type="GeneID" id="70244398"/>